<dbReference type="AlphaFoldDB" id="A0A8D5FTP2"/>
<dbReference type="InterPro" id="IPR029132">
    <property type="entry name" value="CBAH/NAAA_C"/>
</dbReference>
<feature type="domain" description="Choloylglycine hydrolase/NAAA C-terminal" evidence="3">
    <location>
        <begin position="29"/>
        <end position="340"/>
    </location>
</feature>
<dbReference type="RefSeq" id="WP_228853956.1">
    <property type="nucleotide sequence ID" value="NZ_AP024086.1"/>
</dbReference>
<dbReference type="InterPro" id="IPR052193">
    <property type="entry name" value="Peptidase_C59"/>
</dbReference>
<evidence type="ECO:0000256" key="2">
    <source>
        <dbReference type="SAM" id="SignalP"/>
    </source>
</evidence>
<name>A0A8D5FTP2_9BACT</name>
<reference evidence="4" key="1">
    <citation type="submission" date="2020-09" db="EMBL/GenBank/DDBJ databases">
        <title>Desulfogranum mesoprofundum gen. nov., sp. nov., a novel mesophilic, sulfate-reducing chemolithoautotroph isolated from a deep-sea hydrothermal vent chimney in the Suiyo Seamount.</title>
        <authorList>
            <person name="Hashimoto Y."/>
            <person name="Nakagawa S."/>
        </authorList>
    </citation>
    <scope>NUCLEOTIDE SEQUENCE</scope>
    <source>
        <strain evidence="4">KT2</strain>
    </source>
</reference>
<dbReference type="CDD" id="cd00542">
    <property type="entry name" value="Ntn_PVA"/>
    <property type="match status" value="1"/>
</dbReference>
<dbReference type="PANTHER" id="PTHR35527:SF2">
    <property type="entry name" value="HYDROLASE"/>
    <property type="match status" value="1"/>
</dbReference>
<keyword evidence="2" id="KW-0732">Signal</keyword>
<dbReference type="EMBL" id="AP024086">
    <property type="protein sequence ID" value="BCL61509.1"/>
    <property type="molecule type" value="Genomic_DNA"/>
</dbReference>
<dbReference type="Proteomes" id="UP000826725">
    <property type="component" value="Chromosome"/>
</dbReference>
<feature type="chain" id="PRO_5034439898" evidence="2">
    <location>
        <begin position="29"/>
        <end position="368"/>
    </location>
</feature>
<evidence type="ECO:0000313" key="5">
    <source>
        <dbReference type="Proteomes" id="UP000826725"/>
    </source>
</evidence>
<evidence type="ECO:0000259" key="3">
    <source>
        <dbReference type="Pfam" id="PF02275"/>
    </source>
</evidence>
<keyword evidence="1 4" id="KW-0378">Hydrolase</keyword>
<sequence>MKNKIGFKSFLAGTACTMLLLGQPLADACTALHLTAKDGGVVVGRTMEFGLDTKSDAVVVPAGTRLTSSLPDKSKGIHYTTKYGIVGLNFMEKHMVVDGMNEKGMYVGALYLPGYASYQKETPENAAKSMTPEDYVAWLLGNFSTVAEVKENYNKVLLVENPQKEIGGQSFPGHFLITDSSGASIVIEPIDKTLKLHKNPLGVLTNSPSFDWHMTNLSNYANLSAVNVKPLNFSNTTISTFGQGSGLVGLPGDFTPPSRLVRAVAFSQSAIKLPTATETVLQLFHVMNAFDIPFGSIQEKTKDAVHYAYTQWTTVADLKNIKYAYKTYSDQSIHSIDVHKALTAAGKGIKIIEMDSKQPIEDVSTKFK</sequence>
<feature type="signal peptide" evidence="2">
    <location>
        <begin position="1"/>
        <end position="28"/>
    </location>
</feature>
<gene>
    <name evidence="4" type="primary">cbaH</name>
    <name evidence="4" type="ORF">DGMP_22020</name>
</gene>
<dbReference type="GO" id="GO:0016787">
    <property type="term" value="F:hydrolase activity"/>
    <property type="evidence" value="ECO:0007669"/>
    <property type="project" value="UniProtKB-KW"/>
</dbReference>
<dbReference type="KEGG" id="dbk:DGMP_22020"/>
<protein>
    <submittedName>
        <fullName evidence="4">Choloylglycine hydrolase</fullName>
    </submittedName>
</protein>
<dbReference type="Pfam" id="PF02275">
    <property type="entry name" value="CBAH"/>
    <property type="match status" value="1"/>
</dbReference>
<organism evidence="4 5">
    <name type="scientific">Desulfomarina profundi</name>
    <dbReference type="NCBI Taxonomy" id="2772557"/>
    <lineage>
        <taxon>Bacteria</taxon>
        <taxon>Pseudomonadati</taxon>
        <taxon>Thermodesulfobacteriota</taxon>
        <taxon>Desulfobulbia</taxon>
        <taxon>Desulfobulbales</taxon>
        <taxon>Desulfobulbaceae</taxon>
        <taxon>Desulfomarina</taxon>
    </lineage>
</organism>
<dbReference type="PANTHER" id="PTHR35527">
    <property type="entry name" value="CHOLOYLGLYCINE HYDROLASE"/>
    <property type="match status" value="1"/>
</dbReference>
<accession>A0A8D5FTP2</accession>
<evidence type="ECO:0000256" key="1">
    <source>
        <dbReference type="ARBA" id="ARBA00022801"/>
    </source>
</evidence>
<evidence type="ECO:0000313" key="4">
    <source>
        <dbReference type="EMBL" id="BCL61509.1"/>
    </source>
</evidence>
<proteinExistence type="predicted"/>
<keyword evidence="5" id="KW-1185">Reference proteome</keyword>